<comment type="similarity">
    <text evidence="1">Belongs to the class-II aminoacyl-tRNA synthetase family.</text>
</comment>
<keyword evidence="7" id="KW-0030">Aminoacyl-tRNA synthetase</keyword>
<dbReference type="AlphaFoldDB" id="A0A6J7FXC3"/>
<organism evidence="11">
    <name type="scientific">freshwater metagenome</name>
    <dbReference type="NCBI Taxonomy" id="449393"/>
    <lineage>
        <taxon>unclassified sequences</taxon>
        <taxon>metagenomes</taxon>
        <taxon>ecological metagenomes</taxon>
    </lineage>
</organism>
<dbReference type="SUPFAM" id="SSF55681">
    <property type="entry name" value="Class II aaRS and biotin synthetases"/>
    <property type="match status" value="1"/>
</dbReference>
<dbReference type="InterPro" id="IPR006195">
    <property type="entry name" value="aa-tRNA-synth_II"/>
</dbReference>
<dbReference type="PIRSF" id="PIRSF001549">
    <property type="entry name" value="His-tRNA_synth"/>
    <property type="match status" value="1"/>
</dbReference>
<dbReference type="EC" id="6.1.1.21" evidence="2"/>
<keyword evidence="6" id="KW-0648">Protein biosynthesis</keyword>
<reference evidence="11" key="1">
    <citation type="submission" date="2020-05" db="EMBL/GenBank/DDBJ databases">
        <authorList>
            <person name="Chiriac C."/>
            <person name="Salcher M."/>
            <person name="Ghai R."/>
            <person name="Kavagutti S V."/>
        </authorList>
    </citation>
    <scope>NUCLEOTIDE SEQUENCE</scope>
</reference>
<evidence type="ECO:0000256" key="7">
    <source>
        <dbReference type="ARBA" id="ARBA00023146"/>
    </source>
</evidence>
<dbReference type="InterPro" id="IPR015807">
    <property type="entry name" value="His-tRNA-ligase"/>
</dbReference>
<evidence type="ECO:0000256" key="1">
    <source>
        <dbReference type="ARBA" id="ARBA00008226"/>
    </source>
</evidence>
<dbReference type="InterPro" id="IPR033656">
    <property type="entry name" value="HisRS_anticodon"/>
</dbReference>
<dbReference type="EMBL" id="CAFBMC010000042">
    <property type="protein sequence ID" value="CAB4899846.1"/>
    <property type="molecule type" value="Genomic_DNA"/>
</dbReference>
<keyword evidence="3" id="KW-0436">Ligase</keyword>
<dbReference type="SUPFAM" id="SSF52954">
    <property type="entry name" value="Class II aaRS ABD-related"/>
    <property type="match status" value="1"/>
</dbReference>
<evidence type="ECO:0000313" key="11">
    <source>
        <dbReference type="EMBL" id="CAB4899846.1"/>
    </source>
</evidence>
<dbReference type="Gene3D" id="3.40.50.800">
    <property type="entry name" value="Anticodon-binding domain"/>
    <property type="match status" value="1"/>
</dbReference>
<dbReference type="CDD" id="cd00859">
    <property type="entry name" value="HisRS_anticodon"/>
    <property type="match status" value="1"/>
</dbReference>
<dbReference type="InterPro" id="IPR004154">
    <property type="entry name" value="Anticodon-bd"/>
</dbReference>
<keyword evidence="4" id="KW-0547">Nucleotide-binding</keyword>
<name>A0A6J7FXC3_9ZZZZ</name>
<evidence type="ECO:0000259" key="10">
    <source>
        <dbReference type="PROSITE" id="PS50862"/>
    </source>
</evidence>
<evidence type="ECO:0000256" key="3">
    <source>
        <dbReference type="ARBA" id="ARBA00022598"/>
    </source>
</evidence>
<gene>
    <name evidence="11" type="ORF">UFOPK3495_00898</name>
    <name evidence="12" type="ORF">UFOPK4237_00727</name>
</gene>
<evidence type="ECO:0000313" key="12">
    <source>
        <dbReference type="EMBL" id="CAB5037940.1"/>
    </source>
</evidence>
<keyword evidence="5" id="KW-0067">ATP-binding</keyword>
<protein>
    <recommendedName>
        <fullName evidence="2">histidine--tRNA ligase</fullName>
        <ecNumber evidence="2">6.1.1.21</ecNumber>
    </recommendedName>
    <alternativeName>
        <fullName evidence="8">Histidyl-tRNA synthetase</fullName>
    </alternativeName>
</protein>
<evidence type="ECO:0000256" key="9">
    <source>
        <dbReference type="ARBA" id="ARBA00047639"/>
    </source>
</evidence>
<dbReference type="CDD" id="cd00773">
    <property type="entry name" value="HisRS-like_core"/>
    <property type="match status" value="1"/>
</dbReference>
<dbReference type="PANTHER" id="PTHR43707:SF1">
    <property type="entry name" value="HISTIDINE--TRNA LIGASE, MITOCHONDRIAL-RELATED"/>
    <property type="match status" value="1"/>
</dbReference>
<dbReference type="InterPro" id="IPR045864">
    <property type="entry name" value="aa-tRNA-synth_II/BPL/LPL"/>
</dbReference>
<evidence type="ECO:0000256" key="6">
    <source>
        <dbReference type="ARBA" id="ARBA00022917"/>
    </source>
</evidence>
<evidence type="ECO:0000256" key="8">
    <source>
        <dbReference type="ARBA" id="ARBA00030619"/>
    </source>
</evidence>
<dbReference type="EMBL" id="CAFBPZ010000039">
    <property type="protein sequence ID" value="CAB5037940.1"/>
    <property type="molecule type" value="Genomic_DNA"/>
</dbReference>
<dbReference type="InterPro" id="IPR004516">
    <property type="entry name" value="HisRS/HisZ"/>
</dbReference>
<dbReference type="InterPro" id="IPR041715">
    <property type="entry name" value="HisRS-like_core"/>
</dbReference>
<comment type="catalytic activity">
    <reaction evidence="9">
        <text>tRNA(His) + L-histidine + ATP = L-histidyl-tRNA(His) + AMP + diphosphate + H(+)</text>
        <dbReference type="Rhea" id="RHEA:17313"/>
        <dbReference type="Rhea" id="RHEA-COMP:9665"/>
        <dbReference type="Rhea" id="RHEA-COMP:9689"/>
        <dbReference type="ChEBI" id="CHEBI:15378"/>
        <dbReference type="ChEBI" id="CHEBI:30616"/>
        <dbReference type="ChEBI" id="CHEBI:33019"/>
        <dbReference type="ChEBI" id="CHEBI:57595"/>
        <dbReference type="ChEBI" id="CHEBI:78442"/>
        <dbReference type="ChEBI" id="CHEBI:78527"/>
        <dbReference type="ChEBI" id="CHEBI:456215"/>
        <dbReference type="EC" id="6.1.1.21"/>
    </reaction>
</comment>
<feature type="domain" description="Aminoacyl-transfer RNA synthetases class-II family profile" evidence="10">
    <location>
        <begin position="23"/>
        <end position="324"/>
    </location>
</feature>
<proteinExistence type="inferred from homology"/>
<evidence type="ECO:0000256" key="2">
    <source>
        <dbReference type="ARBA" id="ARBA00012815"/>
    </source>
</evidence>
<dbReference type="Pfam" id="PF13393">
    <property type="entry name" value="tRNA-synt_His"/>
    <property type="match status" value="1"/>
</dbReference>
<dbReference type="InterPro" id="IPR036621">
    <property type="entry name" value="Anticodon-bd_dom_sf"/>
</dbReference>
<evidence type="ECO:0000256" key="4">
    <source>
        <dbReference type="ARBA" id="ARBA00022741"/>
    </source>
</evidence>
<dbReference type="Pfam" id="PF03129">
    <property type="entry name" value="HGTP_anticodon"/>
    <property type="match status" value="1"/>
</dbReference>
<dbReference type="GO" id="GO:0005524">
    <property type="term" value="F:ATP binding"/>
    <property type="evidence" value="ECO:0007669"/>
    <property type="project" value="UniProtKB-KW"/>
</dbReference>
<dbReference type="Gene3D" id="3.30.930.10">
    <property type="entry name" value="Bira Bifunctional Protein, Domain 2"/>
    <property type="match status" value="1"/>
</dbReference>
<dbReference type="NCBIfam" id="TIGR00442">
    <property type="entry name" value="hisS"/>
    <property type="match status" value="1"/>
</dbReference>
<sequence length="426" mass="46090">MAQLQAPKGVPEYFPGRSAAFLAVREALSSPARHAGYGYAELPVFEDTALYVRGVGESTDVVAKEMYTFEDRGGRSLSLRPEGTAGVMRMVIENNLDRGQLPVKLYYAGAFFRAERPQHGRYRQLQQVGIEAIGTDDPALDAEVISLADIGFRSLGLTQFTLQLTSLGCAECRPSYRVLLQTFLANLDLDEATRERAAINPLRVLDDKREDVQAQLAGVPYMVNHLCEACQSHYDDVRTALRLLKVEWTEAPSLVRGLDYYTRTAFEFTHHLLGAQSGIGGGGRYDGLMSSLGGQDLSGIGWGLGTDRTLLACEAEGLAPGAGPLVDVFAVPIGDEAKSVLIALGGELRATGVRFDLAYGNRGLKGAMKAADKSQAPWVLIVGDQEVADGTVVVRNMASGEQETVAWESVQPLLAQRLKKNEGIHS</sequence>
<dbReference type="GO" id="GO:0004821">
    <property type="term" value="F:histidine-tRNA ligase activity"/>
    <property type="evidence" value="ECO:0007669"/>
    <property type="project" value="UniProtKB-EC"/>
</dbReference>
<dbReference type="PROSITE" id="PS50862">
    <property type="entry name" value="AA_TRNA_LIGASE_II"/>
    <property type="match status" value="1"/>
</dbReference>
<dbReference type="PANTHER" id="PTHR43707">
    <property type="entry name" value="HISTIDYL-TRNA SYNTHETASE"/>
    <property type="match status" value="1"/>
</dbReference>
<dbReference type="HAMAP" id="MF_00127">
    <property type="entry name" value="His_tRNA_synth"/>
    <property type="match status" value="1"/>
</dbReference>
<dbReference type="GO" id="GO:0006427">
    <property type="term" value="P:histidyl-tRNA aminoacylation"/>
    <property type="evidence" value="ECO:0007669"/>
    <property type="project" value="InterPro"/>
</dbReference>
<dbReference type="GO" id="GO:0005737">
    <property type="term" value="C:cytoplasm"/>
    <property type="evidence" value="ECO:0007669"/>
    <property type="project" value="InterPro"/>
</dbReference>
<accession>A0A6J7FXC3</accession>
<evidence type="ECO:0000256" key="5">
    <source>
        <dbReference type="ARBA" id="ARBA00022840"/>
    </source>
</evidence>